<dbReference type="InterPro" id="IPR002052">
    <property type="entry name" value="DNA_methylase_N6_adenine_CS"/>
</dbReference>
<dbReference type="GO" id="GO:0102559">
    <property type="term" value="F:peptide chain release factor N(5)-glutamine methyltransferase activity"/>
    <property type="evidence" value="ECO:0007669"/>
    <property type="project" value="UniProtKB-EC"/>
</dbReference>
<sequence length="243" mass="26669">MPLLPTPDTRHVDFDKIYEPSEDSYLLLDTLSSDSETKFLHDRFPAQTASPVVLEVGTGSGVVLSFLTTNSTAIFGHDSILTLGIDVSMPANLATRETVSRNNPRGFYLDSLTGNLTTPLRDGSVDMLVFNPPYVPTAELPILPGEEDEDTGRELDLLALTYAGGPDGMVTTDRLLDMLERVLSEDRGVAYVLLCAQNKPEAVAERLRLGGYGEKGVRWKVEKVGTSGKKAGWEVLGIWRIWR</sequence>
<keyword evidence="3 6" id="KW-0808">Transferase</keyword>
<dbReference type="Proteomes" id="UP001447188">
    <property type="component" value="Unassembled WGS sequence"/>
</dbReference>
<dbReference type="PANTHER" id="PTHR45875:SF1">
    <property type="entry name" value="METHYLTRANSFERASE N6AMT1"/>
    <property type="match status" value="1"/>
</dbReference>
<evidence type="ECO:0000256" key="1">
    <source>
        <dbReference type="ARBA" id="ARBA00006149"/>
    </source>
</evidence>
<comment type="similarity">
    <text evidence="1">Belongs to the eukaryotic/archaeal PrmC-related family.</text>
</comment>
<accession>A0ABR3GXU7</accession>
<dbReference type="Pfam" id="PF05175">
    <property type="entry name" value="MTS"/>
    <property type="match status" value="1"/>
</dbReference>
<evidence type="ECO:0000256" key="2">
    <source>
        <dbReference type="ARBA" id="ARBA00022603"/>
    </source>
</evidence>
<reference evidence="6 7" key="1">
    <citation type="submission" date="2024-02" db="EMBL/GenBank/DDBJ databases">
        <title>Discinaceae phylogenomics.</title>
        <authorList>
            <person name="Dirks A.C."/>
            <person name="James T.Y."/>
        </authorList>
    </citation>
    <scope>NUCLEOTIDE SEQUENCE [LARGE SCALE GENOMIC DNA]</scope>
    <source>
        <strain evidence="6 7">ACD0624</strain>
    </source>
</reference>
<dbReference type="CDD" id="cd02440">
    <property type="entry name" value="AdoMet_MTases"/>
    <property type="match status" value="1"/>
</dbReference>
<evidence type="ECO:0000256" key="3">
    <source>
        <dbReference type="ARBA" id="ARBA00022679"/>
    </source>
</evidence>
<dbReference type="PROSITE" id="PS00092">
    <property type="entry name" value="N6_MTASE"/>
    <property type="match status" value="1"/>
</dbReference>
<dbReference type="EMBL" id="JBBBZM010000001">
    <property type="protein sequence ID" value="KAL0640768.1"/>
    <property type="molecule type" value="Genomic_DNA"/>
</dbReference>
<keyword evidence="2 6" id="KW-0489">Methyltransferase</keyword>
<dbReference type="InterPro" id="IPR007848">
    <property type="entry name" value="Small_mtfrase_dom"/>
</dbReference>
<evidence type="ECO:0000313" key="6">
    <source>
        <dbReference type="EMBL" id="KAL0640768.1"/>
    </source>
</evidence>
<dbReference type="InterPro" id="IPR052190">
    <property type="entry name" value="Euk-Arch_PrmC-MTase"/>
</dbReference>
<gene>
    <name evidence="6" type="primary">MTQ2</name>
    <name evidence="6" type="ORF">Q9L58_000074</name>
</gene>
<evidence type="ECO:0000256" key="4">
    <source>
        <dbReference type="ARBA" id="ARBA00022691"/>
    </source>
</evidence>
<keyword evidence="7" id="KW-1185">Reference proteome</keyword>
<dbReference type="Gene3D" id="3.40.50.150">
    <property type="entry name" value="Vaccinia Virus protein VP39"/>
    <property type="match status" value="1"/>
</dbReference>
<dbReference type="GO" id="GO:0032259">
    <property type="term" value="P:methylation"/>
    <property type="evidence" value="ECO:0007669"/>
    <property type="project" value="UniProtKB-KW"/>
</dbReference>
<dbReference type="SUPFAM" id="SSF53335">
    <property type="entry name" value="S-adenosyl-L-methionine-dependent methyltransferases"/>
    <property type="match status" value="1"/>
</dbReference>
<organism evidence="6 7">
    <name type="scientific">Discina gigas</name>
    <dbReference type="NCBI Taxonomy" id="1032678"/>
    <lineage>
        <taxon>Eukaryota</taxon>
        <taxon>Fungi</taxon>
        <taxon>Dikarya</taxon>
        <taxon>Ascomycota</taxon>
        <taxon>Pezizomycotina</taxon>
        <taxon>Pezizomycetes</taxon>
        <taxon>Pezizales</taxon>
        <taxon>Discinaceae</taxon>
        <taxon>Discina</taxon>
    </lineage>
</organism>
<dbReference type="InterPro" id="IPR029063">
    <property type="entry name" value="SAM-dependent_MTases_sf"/>
</dbReference>
<dbReference type="PANTHER" id="PTHR45875">
    <property type="entry name" value="METHYLTRANSFERASE N6AMT1"/>
    <property type="match status" value="1"/>
</dbReference>
<name>A0ABR3GXU7_9PEZI</name>
<evidence type="ECO:0000259" key="5">
    <source>
        <dbReference type="Pfam" id="PF05175"/>
    </source>
</evidence>
<feature type="domain" description="Methyltransferase small" evidence="5">
    <location>
        <begin position="34"/>
        <end position="135"/>
    </location>
</feature>
<comment type="caution">
    <text evidence="6">The sequence shown here is derived from an EMBL/GenBank/DDBJ whole genome shotgun (WGS) entry which is preliminary data.</text>
</comment>
<keyword evidence="4" id="KW-0949">S-adenosyl-L-methionine</keyword>
<proteinExistence type="inferred from homology"/>
<dbReference type="EC" id="2.1.1.297" evidence="6"/>
<protein>
    <submittedName>
        <fullName evidence="6">S-adenosylmethionine-dependent methyltransferase</fullName>
        <ecNumber evidence="6">2.1.1.297</ecNumber>
    </submittedName>
</protein>
<evidence type="ECO:0000313" key="7">
    <source>
        <dbReference type="Proteomes" id="UP001447188"/>
    </source>
</evidence>